<dbReference type="EMBL" id="JAPFQI010000006">
    <property type="protein sequence ID" value="MCW8086000.1"/>
    <property type="molecule type" value="Genomic_DNA"/>
</dbReference>
<evidence type="ECO:0000256" key="1">
    <source>
        <dbReference type="SAM" id="MobiDB-lite"/>
    </source>
</evidence>
<sequence>MGGGQNKPDWSSKTTGGEMDTRSTTPDMAADKTKKHTERASEGKGEGTGPASGTSGETAGAMKDQVGKSG</sequence>
<dbReference type="Proteomes" id="UP001526430">
    <property type="component" value="Unassembled WGS sequence"/>
</dbReference>
<organism evidence="2 3">
    <name type="scientific">Sabulicella glaciei</name>
    <dbReference type="NCBI Taxonomy" id="2984948"/>
    <lineage>
        <taxon>Bacteria</taxon>
        <taxon>Pseudomonadati</taxon>
        <taxon>Pseudomonadota</taxon>
        <taxon>Alphaproteobacteria</taxon>
        <taxon>Acetobacterales</taxon>
        <taxon>Acetobacteraceae</taxon>
        <taxon>Sabulicella</taxon>
    </lineage>
</organism>
<proteinExistence type="predicted"/>
<dbReference type="RefSeq" id="WP_301589966.1">
    <property type="nucleotide sequence ID" value="NZ_JAPFQI010000006.1"/>
</dbReference>
<feature type="region of interest" description="Disordered" evidence="1">
    <location>
        <begin position="1"/>
        <end position="70"/>
    </location>
</feature>
<reference evidence="2 3" key="1">
    <citation type="submission" date="2022-10" db="EMBL/GenBank/DDBJ databases">
        <title>Roseococcus glaciei nov., sp. nov., isolated from glacier.</title>
        <authorList>
            <person name="Liu Q."/>
            <person name="Xin Y.-H."/>
        </authorList>
    </citation>
    <scope>NUCLEOTIDE SEQUENCE [LARGE SCALE GENOMIC DNA]</scope>
    <source>
        <strain evidence="2 3">MDT2-1-1</strain>
    </source>
</reference>
<evidence type="ECO:0000313" key="2">
    <source>
        <dbReference type="EMBL" id="MCW8086000.1"/>
    </source>
</evidence>
<keyword evidence="3" id="KW-1185">Reference proteome</keyword>
<gene>
    <name evidence="2" type="ORF">OF850_10210</name>
</gene>
<evidence type="ECO:0000313" key="3">
    <source>
        <dbReference type="Proteomes" id="UP001526430"/>
    </source>
</evidence>
<comment type="caution">
    <text evidence="2">The sequence shown here is derived from an EMBL/GenBank/DDBJ whole genome shotgun (WGS) entry which is preliminary data.</text>
</comment>
<name>A0ABT3NV18_9PROT</name>
<protein>
    <submittedName>
        <fullName evidence="2">Uncharacterized protein</fullName>
    </submittedName>
</protein>
<accession>A0ABT3NV18</accession>